<reference evidence="8 9" key="1">
    <citation type="submission" date="2019-02" db="EMBL/GenBank/DDBJ databases">
        <title>Genomic Encyclopedia of Type Strains, Phase IV (KMG-IV): sequencing the most valuable type-strain genomes for metagenomic binning, comparative biology and taxonomic classification.</title>
        <authorList>
            <person name="Goeker M."/>
        </authorList>
    </citation>
    <scope>NUCLEOTIDE SEQUENCE [LARGE SCALE GENOMIC DNA]</scope>
    <source>
        <strain evidence="8 9">DSM 105135</strain>
    </source>
</reference>
<dbReference type="InterPro" id="IPR014025">
    <property type="entry name" value="Glutaredoxin_subgr"/>
</dbReference>
<dbReference type="CDD" id="cd03418">
    <property type="entry name" value="GRX_GRXb_1_3_like"/>
    <property type="match status" value="1"/>
</dbReference>
<dbReference type="GO" id="GO:0015038">
    <property type="term" value="F:glutathione disulfide oxidoreductase activity"/>
    <property type="evidence" value="ECO:0007669"/>
    <property type="project" value="UniProtKB-UniRule"/>
</dbReference>
<protein>
    <recommendedName>
        <fullName evidence="6">Glutaredoxin</fullName>
    </recommendedName>
</protein>
<keyword evidence="4" id="KW-1015">Disulfide bond</keyword>
<sequence>MKTVTLYSTATCPWCVQAENLLNRIGAPVEKIRVDQSAAQLDTMIARSGRRTVPQIFIGERHIGGFSELHALEQQGVLSPLLHD</sequence>
<dbReference type="OrthoDB" id="9814618at2"/>
<name>A0A4Q7ZBS0_9GAMM</name>
<accession>A0A4Q7ZBS0</accession>
<dbReference type="GO" id="GO:0045454">
    <property type="term" value="P:cell redox homeostasis"/>
    <property type="evidence" value="ECO:0007669"/>
    <property type="project" value="InterPro"/>
</dbReference>
<evidence type="ECO:0000256" key="2">
    <source>
        <dbReference type="ARBA" id="ARBA00022448"/>
    </source>
</evidence>
<dbReference type="RefSeq" id="WP_130411381.1">
    <property type="nucleotide sequence ID" value="NZ_SHKX01000010.1"/>
</dbReference>
<dbReference type="AlphaFoldDB" id="A0A4Q7ZBS0"/>
<dbReference type="Pfam" id="PF00462">
    <property type="entry name" value="Glutaredoxin"/>
    <property type="match status" value="1"/>
</dbReference>
<evidence type="ECO:0000256" key="4">
    <source>
        <dbReference type="ARBA" id="ARBA00023157"/>
    </source>
</evidence>
<dbReference type="PROSITE" id="PS00195">
    <property type="entry name" value="GLUTAREDOXIN_1"/>
    <property type="match status" value="1"/>
</dbReference>
<evidence type="ECO:0000313" key="8">
    <source>
        <dbReference type="EMBL" id="RZU48077.1"/>
    </source>
</evidence>
<evidence type="ECO:0000256" key="3">
    <source>
        <dbReference type="ARBA" id="ARBA00022982"/>
    </source>
</evidence>
<evidence type="ECO:0000259" key="7">
    <source>
        <dbReference type="Pfam" id="PF00462"/>
    </source>
</evidence>
<dbReference type="Proteomes" id="UP000292423">
    <property type="component" value="Unassembled WGS sequence"/>
</dbReference>
<dbReference type="PANTHER" id="PTHR45694">
    <property type="entry name" value="GLUTAREDOXIN 2"/>
    <property type="match status" value="1"/>
</dbReference>
<organism evidence="8 9">
    <name type="scientific">Fluviicoccus keumensis</name>
    <dbReference type="NCBI Taxonomy" id="1435465"/>
    <lineage>
        <taxon>Bacteria</taxon>
        <taxon>Pseudomonadati</taxon>
        <taxon>Pseudomonadota</taxon>
        <taxon>Gammaproteobacteria</taxon>
        <taxon>Moraxellales</taxon>
        <taxon>Moraxellaceae</taxon>
        <taxon>Fluviicoccus</taxon>
    </lineage>
</organism>
<dbReference type="PANTHER" id="PTHR45694:SF18">
    <property type="entry name" value="GLUTAREDOXIN-1-RELATED"/>
    <property type="match status" value="1"/>
</dbReference>
<dbReference type="PROSITE" id="PS51354">
    <property type="entry name" value="GLUTAREDOXIN_2"/>
    <property type="match status" value="1"/>
</dbReference>
<feature type="domain" description="Glutaredoxin" evidence="7">
    <location>
        <begin position="4"/>
        <end position="63"/>
    </location>
</feature>
<dbReference type="EMBL" id="SHKX01000010">
    <property type="protein sequence ID" value="RZU48077.1"/>
    <property type="molecule type" value="Genomic_DNA"/>
</dbReference>
<dbReference type="SUPFAM" id="SSF52833">
    <property type="entry name" value="Thioredoxin-like"/>
    <property type="match status" value="1"/>
</dbReference>
<dbReference type="InterPro" id="IPR002109">
    <property type="entry name" value="Glutaredoxin"/>
</dbReference>
<comment type="caution">
    <text evidence="8">The sequence shown here is derived from an EMBL/GenBank/DDBJ whole genome shotgun (WGS) entry which is preliminary data.</text>
</comment>
<gene>
    <name evidence="8" type="ORF">EV700_1049</name>
</gene>
<evidence type="ECO:0000256" key="6">
    <source>
        <dbReference type="RuleBase" id="RU364065"/>
    </source>
</evidence>
<keyword evidence="2 6" id="KW-0813">Transport</keyword>
<evidence type="ECO:0000256" key="1">
    <source>
        <dbReference type="ARBA" id="ARBA00007787"/>
    </source>
</evidence>
<keyword evidence="3 6" id="KW-0249">Electron transport</keyword>
<dbReference type="Gene3D" id="3.40.30.10">
    <property type="entry name" value="Glutaredoxin"/>
    <property type="match status" value="1"/>
</dbReference>
<comment type="function">
    <text evidence="6">Has a glutathione-disulfide oxidoreductase activity in the presence of NADPH and glutathione reductase. Reduces low molecular weight disulfides and proteins.</text>
</comment>
<dbReference type="GO" id="GO:0005737">
    <property type="term" value="C:cytoplasm"/>
    <property type="evidence" value="ECO:0007669"/>
    <property type="project" value="TreeGrafter"/>
</dbReference>
<dbReference type="NCBIfam" id="TIGR02181">
    <property type="entry name" value="GRX_bact"/>
    <property type="match status" value="1"/>
</dbReference>
<dbReference type="InterPro" id="IPR011767">
    <property type="entry name" value="GLR_AS"/>
</dbReference>
<dbReference type="InterPro" id="IPR036249">
    <property type="entry name" value="Thioredoxin-like_sf"/>
</dbReference>
<dbReference type="PRINTS" id="PR00160">
    <property type="entry name" value="GLUTAREDOXIN"/>
</dbReference>
<keyword evidence="6" id="KW-0963">Cytoplasm</keyword>
<dbReference type="GO" id="GO:0034599">
    <property type="term" value="P:cellular response to oxidative stress"/>
    <property type="evidence" value="ECO:0007669"/>
    <property type="project" value="TreeGrafter"/>
</dbReference>
<keyword evidence="9" id="KW-1185">Reference proteome</keyword>
<comment type="similarity">
    <text evidence="1 6">Belongs to the glutaredoxin family.</text>
</comment>
<dbReference type="InterPro" id="IPR011900">
    <property type="entry name" value="GRX_bact"/>
</dbReference>
<evidence type="ECO:0000256" key="5">
    <source>
        <dbReference type="ARBA" id="ARBA00023284"/>
    </source>
</evidence>
<evidence type="ECO:0000313" key="9">
    <source>
        <dbReference type="Proteomes" id="UP000292423"/>
    </source>
</evidence>
<keyword evidence="5 6" id="KW-0676">Redox-active center</keyword>
<proteinExistence type="inferred from homology"/>